<feature type="domain" description="ParB-like N-terminal" evidence="3">
    <location>
        <begin position="186"/>
        <end position="297"/>
    </location>
</feature>
<dbReference type="SUPFAM" id="SSF109709">
    <property type="entry name" value="KorB DNA-binding domain-like"/>
    <property type="match status" value="1"/>
</dbReference>
<dbReference type="PANTHER" id="PTHR33375">
    <property type="entry name" value="CHROMOSOME-PARTITIONING PROTEIN PARB-RELATED"/>
    <property type="match status" value="1"/>
</dbReference>
<dbReference type="EMBL" id="JBHTMK010000005">
    <property type="protein sequence ID" value="MFD1364634.1"/>
    <property type="molecule type" value="Genomic_DNA"/>
</dbReference>
<feature type="compositionally biased region" description="Acidic residues" evidence="2">
    <location>
        <begin position="649"/>
        <end position="672"/>
    </location>
</feature>
<feature type="region of interest" description="Disordered" evidence="2">
    <location>
        <begin position="649"/>
        <end position="724"/>
    </location>
</feature>
<evidence type="ECO:0000313" key="5">
    <source>
        <dbReference type="Proteomes" id="UP001597183"/>
    </source>
</evidence>
<keyword evidence="5" id="KW-1185">Reference proteome</keyword>
<reference evidence="5" key="1">
    <citation type="journal article" date="2019" name="Int. J. Syst. Evol. Microbiol.">
        <title>The Global Catalogue of Microorganisms (GCM) 10K type strain sequencing project: providing services to taxonomists for standard genome sequencing and annotation.</title>
        <authorList>
            <consortium name="The Broad Institute Genomics Platform"/>
            <consortium name="The Broad Institute Genome Sequencing Center for Infectious Disease"/>
            <person name="Wu L."/>
            <person name="Ma J."/>
        </authorList>
    </citation>
    <scope>NUCLEOTIDE SEQUENCE [LARGE SCALE GENOMIC DNA]</scope>
    <source>
        <strain evidence="5">CCM 7526</strain>
    </source>
</reference>
<dbReference type="RefSeq" id="WP_317791529.1">
    <property type="nucleotide sequence ID" value="NZ_AP028461.1"/>
</dbReference>
<dbReference type="Pfam" id="PF17762">
    <property type="entry name" value="HTH_ParB"/>
    <property type="match status" value="1"/>
</dbReference>
<keyword evidence="1" id="KW-0159">Chromosome partition</keyword>
<feature type="compositionally biased region" description="Acidic residues" evidence="2">
    <location>
        <begin position="712"/>
        <end position="724"/>
    </location>
</feature>
<gene>
    <name evidence="4" type="ORF">ACFQ5G_04655</name>
</gene>
<evidence type="ECO:0000259" key="3">
    <source>
        <dbReference type="SMART" id="SM00470"/>
    </source>
</evidence>
<dbReference type="Proteomes" id="UP001597183">
    <property type="component" value="Unassembled WGS sequence"/>
</dbReference>
<dbReference type="Gene3D" id="3.90.1530.30">
    <property type="match status" value="1"/>
</dbReference>
<dbReference type="InterPro" id="IPR050336">
    <property type="entry name" value="Chromosome_partition/occlusion"/>
</dbReference>
<dbReference type="SMART" id="SM00470">
    <property type="entry name" value="ParB"/>
    <property type="match status" value="1"/>
</dbReference>
<accession>A0ABW4A294</accession>
<dbReference type="InterPro" id="IPR041468">
    <property type="entry name" value="HTH_ParB/Spo0J"/>
</dbReference>
<evidence type="ECO:0000256" key="2">
    <source>
        <dbReference type="SAM" id="MobiDB-lite"/>
    </source>
</evidence>
<dbReference type="InterPro" id="IPR003115">
    <property type="entry name" value="ParB_N"/>
</dbReference>
<evidence type="ECO:0000256" key="1">
    <source>
        <dbReference type="ARBA" id="ARBA00022829"/>
    </source>
</evidence>
<evidence type="ECO:0000313" key="4">
    <source>
        <dbReference type="EMBL" id="MFD1364634.1"/>
    </source>
</evidence>
<protein>
    <submittedName>
        <fullName evidence="4">ParB/RepB/Spo0J family partition protein</fullName>
    </submittedName>
</protein>
<dbReference type="SUPFAM" id="SSF110849">
    <property type="entry name" value="ParB/Sulfiredoxin"/>
    <property type="match status" value="1"/>
</dbReference>
<dbReference type="Gene3D" id="1.10.10.2830">
    <property type="match status" value="1"/>
</dbReference>
<sequence>MARPGRRTAVWRSFSSVLNSRLPRKQFFGTNAFSAFSLALFRLAAVAAAPGWRWPLILADRVWPRKTHRSPRPPGCAVAARWVLRVCADRPARTDRASTAQGHPALGGRIWPFSFSAWEDGSIVTTVAISTENSSEVAERPDTGIDEVSVETGLEPASPVVVGEIVTGTIRLNTGEDVQLPPFRAGYLDPRHLRDSPLHPRKELGDLAELVASISMFGVRDPLVVVGRPAPVNELSAEPTNFADSGETDEPVTEVFEVLGGKRRHYAAIEAGQALVPAIIVEDAGAAFEILAILEANAHRKDLEAIEEAGAYQMLLELNWDVDAIAQARNIAVEQVQTAVKALTLPARAQRALNSGALTFDMAQGLEEFADSPEDQQRLLDKIGKGEYEFKHTLSALRDKRTYRRNRDLAKAQLLLDSVDVTPKPRGFGYDSPAVAADRLVDADGQPLDVDKVKTLPGFHAFVEKNGGQARTVVYCEDPAKFGYQRLEADEHEGMSPEEIAEQQETERRREELLDGLRAAVTVRHEFVQRSYGTVKGCRKLATMALRAANNGHSMYRGGGLEDLYRALGGLTSAEIATAGEDRLRRSLIAKYACAQENNLDDALRRNLSWISKEPAVAWFDRLTADGYPMSEAEKELYQKLLPATVAAADEDEDEDDAQATAADEPDADADDDHIGGDAELDGETPPTVSDDGPEGAQASDPLAPRFTMLDTEQDDDAEYATAA</sequence>
<dbReference type="InterPro" id="IPR036086">
    <property type="entry name" value="ParB/Sulfiredoxin_sf"/>
</dbReference>
<name>A0ABW4A294_9ACTN</name>
<organism evidence="4 5">
    <name type="scientific">Actinoplanes sichuanensis</name>
    <dbReference type="NCBI Taxonomy" id="512349"/>
    <lineage>
        <taxon>Bacteria</taxon>
        <taxon>Bacillati</taxon>
        <taxon>Actinomycetota</taxon>
        <taxon>Actinomycetes</taxon>
        <taxon>Micromonosporales</taxon>
        <taxon>Micromonosporaceae</taxon>
        <taxon>Actinoplanes</taxon>
    </lineage>
</organism>
<comment type="caution">
    <text evidence="4">The sequence shown here is derived from an EMBL/GenBank/DDBJ whole genome shotgun (WGS) entry which is preliminary data.</text>
</comment>
<dbReference type="PANTHER" id="PTHR33375:SF1">
    <property type="entry name" value="CHROMOSOME-PARTITIONING PROTEIN PARB-RELATED"/>
    <property type="match status" value="1"/>
</dbReference>
<dbReference type="Pfam" id="PF02195">
    <property type="entry name" value="ParB_N"/>
    <property type="match status" value="1"/>
</dbReference>
<proteinExistence type="predicted"/>